<comment type="caution">
    <text evidence="1">The sequence shown here is derived from an EMBL/GenBank/DDBJ whole genome shotgun (WGS) entry which is preliminary data.</text>
</comment>
<proteinExistence type="predicted"/>
<keyword evidence="2" id="KW-1185">Reference proteome</keyword>
<name>A0ACC2TN74_9FUNG</name>
<evidence type="ECO:0000313" key="1">
    <source>
        <dbReference type="EMBL" id="KAJ9076079.1"/>
    </source>
</evidence>
<gene>
    <name evidence="1" type="ORF">DSO57_1029592</name>
</gene>
<organism evidence="1 2">
    <name type="scientific">Entomophthora muscae</name>
    <dbReference type="NCBI Taxonomy" id="34485"/>
    <lineage>
        <taxon>Eukaryota</taxon>
        <taxon>Fungi</taxon>
        <taxon>Fungi incertae sedis</taxon>
        <taxon>Zoopagomycota</taxon>
        <taxon>Entomophthoromycotina</taxon>
        <taxon>Entomophthoromycetes</taxon>
        <taxon>Entomophthorales</taxon>
        <taxon>Entomophthoraceae</taxon>
        <taxon>Entomophthora</taxon>
    </lineage>
</organism>
<accession>A0ACC2TN74</accession>
<protein>
    <submittedName>
        <fullName evidence="1">Uncharacterized protein</fullName>
    </submittedName>
</protein>
<dbReference type="Proteomes" id="UP001165960">
    <property type="component" value="Unassembled WGS sequence"/>
</dbReference>
<evidence type="ECO:0000313" key="2">
    <source>
        <dbReference type="Proteomes" id="UP001165960"/>
    </source>
</evidence>
<sequence length="307" mass="35109">MRLCIVYLLGVCYARTPPKRADSPTNPFNYVESFKRQKRMSMTLAPEPLVKEIYTYVAYAALAYCETAIRSKSKLLTLHKKINDPLTQTHAQIYINKKDMEIIVAFRGSHNFFKIKDAYDDTKDKLANVSGPLVNRNAQVYALSIQRPLTKAIARLRRSKPGYRIVLVGHSLGGSLATLMAPILANAAKIPIPKFRIFTFGQPRVGDQAFVDYFNNLHFNFTRVVNKDDPVPDHPSFSKGWAHVHQEVYIDDDNLFYLCHNENLQCSFRKSNALAFFYSHSKLANITINSKSRQYHLSKFLTCQPTH</sequence>
<reference evidence="1" key="1">
    <citation type="submission" date="2022-04" db="EMBL/GenBank/DDBJ databases">
        <title>Genome of the entomopathogenic fungus Entomophthora muscae.</title>
        <authorList>
            <person name="Elya C."/>
            <person name="Lovett B.R."/>
            <person name="Lee E."/>
            <person name="Macias A.M."/>
            <person name="Hajek A.E."/>
            <person name="De Bivort B.L."/>
            <person name="Kasson M.T."/>
            <person name="De Fine Licht H.H."/>
            <person name="Stajich J.E."/>
        </authorList>
    </citation>
    <scope>NUCLEOTIDE SEQUENCE</scope>
    <source>
        <strain evidence="1">Berkeley</strain>
    </source>
</reference>
<dbReference type="EMBL" id="QTSX02002326">
    <property type="protein sequence ID" value="KAJ9076079.1"/>
    <property type="molecule type" value="Genomic_DNA"/>
</dbReference>